<comment type="caution">
    <text evidence="1">The sequence shown here is derived from an EMBL/GenBank/DDBJ whole genome shotgun (WGS) entry which is preliminary data.</text>
</comment>
<sequence length="561" mass="64819">MENMCEFLIFENYENVGAGAGSSSSSSEIAMHWDVNGTKISETVIQTPSGSDTVVEVTSGENETERAVEENVGESRKVERNVKRGSVKRKISVLEQIRQDRLGYQMRRLEQEDRKIESLEKEVLIFLWYICHQTSGFYDVAIRFDIAISSLHRVIIRVAIFLSNLAPQIITWPTENEKSVSAKYFRMNEFPNVIGAIDGCHIKTDKTNNDPDSYINRKGFYSVQKEESDIGTMTQKLNVGHTAKQPQRRKYKNLNFRLQTLALAMMSTMTDEYNDQGQRAKDPPRKFNSFQGDVKNNSNQLLAFMLEVGHEEISRKIKAADFLADETSGVSSKFQIAPSWFDVNKRIVKAFSDMGKGYGALEIFSVSLNMRSMFHSSYDNLLLRVRQSAVSSASSLQKQDKRCNAHIGYVLFLEKHYPYVLFLEKHYPKTYLQVKSGTDPKNVKCIVKCEYYLRYYQEHFNYPFGRPRTDVCGFCEEYRVKISTETNRVLRKRLQNDLKLHKSKAKKFQPSMKEATQYLQNNENAEAICFDFEQNIPFPNLAIFGAFYKRQLWLHNFALQI</sequence>
<protein>
    <recommendedName>
        <fullName evidence="3">Nuclease HARBI1</fullName>
    </recommendedName>
</protein>
<evidence type="ECO:0000313" key="2">
    <source>
        <dbReference type="Proteomes" id="UP001148838"/>
    </source>
</evidence>
<name>A0ABQ8T397_PERAM</name>
<gene>
    <name evidence="1" type="ORF">ANN_08513</name>
</gene>
<accession>A0ABQ8T397</accession>
<evidence type="ECO:0008006" key="3">
    <source>
        <dbReference type="Google" id="ProtNLM"/>
    </source>
</evidence>
<organism evidence="1 2">
    <name type="scientific">Periplaneta americana</name>
    <name type="common">American cockroach</name>
    <name type="synonym">Blatta americana</name>
    <dbReference type="NCBI Taxonomy" id="6978"/>
    <lineage>
        <taxon>Eukaryota</taxon>
        <taxon>Metazoa</taxon>
        <taxon>Ecdysozoa</taxon>
        <taxon>Arthropoda</taxon>
        <taxon>Hexapoda</taxon>
        <taxon>Insecta</taxon>
        <taxon>Pterygota</taxon>
        <taxon>Neoptera</taxon>
        <taxon>Polyneoptera</taxon>
        <taxon>Dictyoptera</taxon>
        <taxon>Blattodea</taxon>
        <taxon>Blattoidea</taxon>
        <taxon>Blattidae</taxon>
        <taxon>Blattinae</taxon>
        <taxon>Periplaneta</taxon>
    </lineage>
</organism>
<dbReference type="EMBL" id="JAJSOF020000017">
    <property type="protein sequence ID" value="KAJ4440372.1"/>
    <property type="molecule type" value="Genomic_DNA"/>
</dbReference>
<reference evidence="1 2" key="1">
    <citation type="journal article" date="2022" name="Allergy">
        <title>Genome assembly and annotation of Periplaneta americana reveal a comprehensive cockroach allergen profile.</title>
        <authorList>
            <person name="Wang L."/>
            <person name="Xiong Q."/>
            <person name="Saelim N."/>
            <person name="Wang L."/>
            <person name="Nong W."/>
            <person name="Wan A.T."/>
            <person name="Shi M."/>
            <person name="Liu X."/>
            <person name="Cao Q."/>
            <person name="Hui J.H.L."/>
            <person name="Sookrung N."/>
            <person name="Leung T.F."/>
            <person name="Tungtrongchitr A."/>
            <person name="Tsui S.K.W."/>
        </authorList>
    </citation>
    <scope>NUCLEOTIDE SEQUENCE [LARGE SCALE GENOMIC DNA]</scope>
    <source>
        <strain evidence="1">PWHHKU_190912</strain>
    </source>
</reference>
<dbReference type="Proteomes" id="UP001148838">
    <property type="component" value="Unassembled WGS sequence"/>
</dbReference>
<evidence type="ECO:0000313" key="1">
    <source>
        <dbReference type="EMBL" id="KAJ4440372.1"/>
    </source>
</evidence>
<proteinExistence type="predicted"/>
<keyword evidence="2" id="KW-1185">Reference proteome</keyword>